<dbReference type="AlphaFoldDB" id="B4IYT9"/>
<evidence type="ECO:0000259" key="4">
    <source>
        <dbReference type="Pfam" id="PF00206"/>
    </source>
</evidence>
<dbReference type="SUPFAM" id="SSF48557">
    <property type="entry name" value="L-aspartase-like"/>
    <property type="match status" value="1"/>
</dbReference>
<dbReference type="HOGENOM" id="CLU_021594_4_1_1"/>
<dbReference type="UniPathway" id="UPA00223">
    <property type="reaction ID" value="UER01007"/>
</dbReference>
<organism evidence="7">
    <name type="scientific">Drosophila grimshawi</name>
    <name type="common">Hawaiian fruit fly</name>
    <name type="synonym">Idiomyia grimshawi</name>
    <dbReference type="NCBI Taxonomy" id="7222"/>
    <lineage>
        <taxon>Eukaryota</taxon>
        <taxon>Metazoa</taxon>
        <taxon>Ecdysozoa</taxon>
        <taxon>Arthropoda</taxon>
        <taxon>Hexapoda</taxon>
        <taxon>Insecta</taxon>
        <taxon>Pterygota</taxon>
        <taxon>Neoptera</taxon>
        <taxon>Endopterygota</taxon>
        <taxon>Diptera</taxon>
        <taxon>Brachycera</taxon>
        <taxon>Muscomorpha</taxon>
        <taxon>Ephydroidea</taxon>
        <taxon>Drosophilidae</taxon>
        <taxon>Drosophila</taxon>
        <taxon>Hawaiian Drosophila</taxon>
    </lineage>
</organism>
<dbReference type="STRING" id="7222.B4IYT9"/>
<keyword evidence="3" id="KW-0456">Lyase</keyword>
<dbReference type="GO" id="GO:0006099">
    <property type="term" value="P:tricarboxylic acid cycle"/>
    <property type="evidence" value="ECO:0007669"/>
    <property type="project" value="UniProtKB-UniPathway"/>
</dbReference>
<dbReference type="EC" id="4.2.1.2" evidence="2"/>
<dbReference type="FunFam" id="1.20.200.10:FF:000001">
    <property type="entry name" value="Fumarate hydratase, mitochondrial"/>
    <property type="match status" value="1"/>
</dbReference>
<dbReference type="InterPro" id="IPR020557">
    <property type="entry name" value="Fumarate_lyase_CS"/>
</dbReference>
<dbReference type="Gene3D" id="1.10.40.30">
    <property type="entry name" value="Fumarase/aspartase (C-terminal domain)"/>
    <property type="match status" value="1"/>
</dbReference>
<dbReference type="Pfam" id="PF00206">
    <property type="entry name" value="Lyase_1"/>
    <property type="match status" value="1"/>
</dbReference>
<proteinExistence type="inferred from homology"/>
<dbReference type="Pfam" id="PF10415">
    <property type="entry name" value="FumaraseC_C"/>
    <property type="match status" value="1"/>
</dbReference>
<reference evidence="6 7" key="1">
    <citation type="journal article" date="2007" name="Nature">
        <title>Evolution of genes and genomes on the Drosophila phylogeny.</title>
        <authorList>
            <consortium name="Drosophila 12 Genomes Consortium"/>
            <person name="Clark A.G."/>
            <person name="Eisen M.B."/>
            <person name="Smith D.R."/>
            <person name="Bergman C.M."/>
            <person name="Oliver B."/>
            <person name="Markow T.A."/>
            <person name="Kaufman T.C."/>
            <person name="Kellis M."/>
            <person name="Gelbart W."/>
            <person name="Iyer V.N."/>
            <person name="Pollard D.A."/>
            <person name="Sackton T.B."/>
            <person name="Larracuente A.M."/>
            <person name="Singh N.D."/>
            <person name="Abad J.P."/>
            <person name="Abt D.N."/>
            <person name="Adryan B."/>
            <person name="Aguade M."/>
            <person name="Akashi H."/>
            <person name="Anderson W.W."/>
            <person name="Aquadro C.F."/>
            <person name="Ardell D.H."/>
            <person name="Arguello R."/>
            <person name="Artieri C.G."/>
            <person name="Barbash D.A."/>
            <person name="Barker D."/>
            <person name="Barsanti P."/>
            <person name="Batterham P."/>
            <person name="Batzoglou S."/>
            <person name="Begun D."/>
            <person name="Bhutkar A."/>
            <person name="Blanco E."/>
            <person name="Bosak S.A."/>
            <person name="Bradley R.K."/>
            <person name="Brand A.D."/>
            <person name="Brent M.R."/>
            <person name="Brooks A.N."/>
            <person name="Brown R.H."/>
            <person name="Butlin R.K."/>
            <person name="Caggese C."/>
            <person name="Calvi B.R."/>
            <person name="Bernardo de Carvalho A."/>
            <person name="Caspi A."/>
            <person name="Castrezana S."/>
            <person name="Celniker S.E."/>
            <person name="Chang J.L."/>
            <person name="Chapple C."/>
            <person name="Chatterji S."/>
            <person name="Chinwalla A."/>
            <person name="Civetta A."/>
            <person name="Clifton S.W."/>
            <person name="Comeron J.M."/>
            <person name="Costello J.C."/>
            <person name="Coyne J.A."/>
            <person name="Daub J."/>
            <person name="David R.G."/>
            <person name="Delcher A.L."/>
            <person name="Delehaunty K."/>
            <person name="Do C.B."/>
            <person name="Ebling H."/>
            <person name="Edwards K."/>
            <person name="Eickbush T."/>
            <person name="Evans J.D."/>
            <person name="Filipski A."/>
            <person name="Findeiss S."/>
            <person name="Freyhult E."/>
            <person name="Fulton L."/>
            <person name="Fulton R."/>
            <person name="Garcia A.C."/>
            <person name="Gardiner A."/>
            <person name="Garfield D.A."/>
            <person name="Garvin B.E."/>
            <person name="Gibson G."/>
            <person name="Gilbert D."/>
            <person name="Gnerre S."/>
            <person name="Godfrey J."/>
            <person name="Good R."/>
            <person name="Gotea V."/>
            <person name="Gravely B."/>
            <person name="Greenberg A.J."/>
            <person name="Griffiths-Jones S."/>
            <person name="Gross S."/>
            <person name="Guigo R."/>
            <person name="Gustafson E.A."/>
            <person name="Haerty W."/>
            <person name="Hahn M.W."/>
            <person name="Halligan D.L."/>
            <person name="Halpern A.L."/>
            <person name="Halter G.M."/>
            <person name="Han M.V."/>
            <person name="Heger A."/>
            <person name="Hillier L."/>
            <person name="Hinrichs A.S."/>
            <person name="Holmes I."/>
            <person name="Hoskins R.A."/>
            <person name="Hubisz M.J."/>
            <person name="Hultmark D."/>
            <person name="Huntley M.A."/>
            <person name="Jaffe D.B."/>
            <person name="Jagadeeshan S."/>
            <person name="Jeck W.R."/>
            <person name="Johnson J."/>
            <person name="Jones C.D."/>
            <person name="Jordan W.C."/>
            <person name="Karpen G.H."/>
            <person name="Kataoka E."/>
            <person name="Keightley P.D."/>
            <person name="Kheradpour P."/>
            <person name="Kirkness E.F."/>
            <person name="Koerich L.B."/>
            <person name="Kristiansen K."/>
            <person name="Kudrna D."/>
            <person name="Kulathinal R.J."/>
            <person name="Kumar S."/>
            <person name="Kwok R."/>
            <person name="Lander E."/>
            <person name="Langley C.H."/>
            <person name="Lapoint R."/>
            <person name="Lazzaro B.P."/>
            <person name="Lee S.J."/>
            <person name="Levesque L."/>
            <person name="Li R."/>
            <person name="Lin C.F."/>
            <person name="Lin M.F."/>
            <person name="Lindblad-Toh K."/>
            <person name="Llopart A."/>
            <person name="Long M."/>
            <person name="Low L."/>
            <person name="Lozovsky E."/>
            <person name="Lu J."/>
            <person name="Luo M."/>
            <person name="Machado C.A."/>
            <person name="Makalowski W."/>
            <person name="Marzo M."/>
            <person name="Matsuda M."/>
            <person name="Matzkin L."/>
            <person name="McAllister B."/>
            <person name="McBride C.S."/>
            <person name="McKernan B."/>
            <person name="McKernan K."/>
            <person name="Mendez-Lago M."/>
            <person name="Minx P."/>
            <person name="Mollenhauer M.U."/>
            <person name="Montooth K."/>
            <person name="Mount S.M."/>
            <person name="Mu X."/>
            <person name="Myers E."/>
            <person name="Negre B."/>
            <person name="Newfeld S."/>
            <person name="Nielsen R."/>
            <person name="Noor M.A."/>
            <person name="O'Grady P."/>
            <person name="Pachter L."/>
            <person name="Papaceit M."/>
            <person name="Parisi M.J."/>
            <person name="Parisi M."/>
            <person name="Parts L."/>
            <person name="Pedersen J.S."/>
            <person name="Pesole G."/>
            <person name="Phillippy A.M."/>
            <person name="Ponting C.P."/>
            <person name="Pop M."/>
            <person name="Porcelli D."/>
            <person name="Powell J.R."/>
            <person name="Prohaska S."/>
            <person name="Pruitt K."/>
            <person name="Puig M."/>
            <person name="Quesneville H."/>
            <person name="Ram K.R."/>
            <person name="Rand D."/>
            <person name="Rasmussen M.D."/>
            <person name="Reed L.K."/>
            <person name="Reenan R."/>
            <person name="Reily A."/>
            <person name="Remington K.A."/>
            <person name="Rieger T.T."/>
            <person name="Ritchie M.G."/>
            <person name="Robin C."/>
            <person name="Rogers Y.H."/>
            <person name="Rohde C."/>
            <person name="Rozas J."/>
            <person name="Rubenfield M.J."/>
            <person name="Ruiz A."/>
            <person name="Russo S."/>
            <person name="Salzberg S.L."/>
            <person name="Sanchez-Gracia A."/>
            <person name="Saranga D.J."/>
            <person name="Sato H."/>
            <person name="Schaeffer S.W."/>
            <person name="Schatz M.C."/>
            <person name="Schlenke T."/>
            <person name="Schwartz R."/>
            <person name="Segarra C."/>
            <person name="Singh R.S."/>
            <person name="Sirot L."/>
            <person name="Sirota M."/>
            <person name="Sisneros N.B."/>
            <person name="Smith C.D."/>
            <person name="Smith T.F."/>
            <person name="Spieth J."/>
            <person name="Stage D.E."/>
            <person name="Stark A."/>
            <person name="Stephan W."/>
            <person name="Strausberg R.L."/>
            <person name="Strempel S."/>
            <person name="Sturgill D."/>
            <person name="Sutton G."/>
            <person name="Sutton G.G."/>
            <person name="Tao W."/>
            <person name="Teichmann S."/>
            <person name="Tobari Y.N."/>
            <person name="Tomimura Y."/>
            <person name="Tsolas J.M."/>
            <person name="Valente V.L."/>
            <person name="Venter E."/>
            <person name="Venter J.C."/>
            <person name="Vicario S."/>
            <person name="Vieira F.G."/>
            <person name="Vilella A.J."/>
            <person name="Villasante A."/>
            <person name="Walenz B."/>
            <person name="Wang J."/>
            <person name="Wasserman M."/>
            <person name="Watts T."/>
            <person name="Wilson D."/>
            <person name="Wilson R.K."/>
            <person name="Wing R.A."/>
            <person name="Wolfner M.F."/>
            <person name="Wong A."/>
            <person name="Wong G.K."/>
            <person name="Wu C.I."/>
            <person name="Wu G."/>
            <person name="Yamamoto D."/>
            <person name="Yang H.P."/>
            <person name="Yang S.P."/>
            <person name="Yorke J.A."/>
            <person name="Yoshida K."/>
            <person name="Zdobnov E."/>
            <person name="Zhang P."/>
            <person name="Zhang Y."/>
            <person name="Zimin A.V."/>
            <person name="Baldwin J."/>
            <person name="Abdouelleil A."/>
            <person name="Abdulkadir J."/>
            <person name="Abebe A."/>
            <person name="Abera B."/>
            <person name="Abreu J."/>
            <person name="Acer S.C."/>
            <person name="Aftuck L."/>
            <person name="Alexander A."/>
            <person name="An P."/>
            <person name="Anderson E."/>
            <person name="Anderson S."/>
            <person name="Arachi H."/>
            <person name="Azer M."/>
            <person name="Bachantsang P."/>
            <person name="Barry A."/>
            <person name="Bayul T."/>
            <person name="Berlin A."/>
            <person name="Bessette D."/>
            <person name="Bloom T."/>
            <person name="Blye J."/>
            <person name="Boguslavskiy L."/>
            <person name="Bonnet C."/>
            <person name="Boukhgalter B."/>
            <person name="Bourzgui I."/>
            <person name="Brown A."/>
            <person name="Cahill P."/>
            <person name="Channer S."/>
            <person name="Cheshatsang Y."/>
            <person name="Chuda L."/>
            <person name="Citroen M."/>
            <person name="Collymore A."/>
            <person name="Cooke P."/>
            <person name="Costello M."/>
            <person name="D'Aco K."/>
            <person name="Daza R."/>
            <person name="De Haan G."/>
            <person name="DeGray S."/>
            <person name="DeMaso C."/>
            <person name="Dhargay N."/>
            <person name="Dooley K."/>
            <person name="Dooley E."/>
            <person name="Doricent M."/>
            <person name="Dorje P."/>
            <person name="Dorjee K."/>
            <person name="Dupes A."/>
            <person name="Elong R."/>
            <person name="Falk J."/>
            <person name="Farina A."/>
            <person name="Faro S."/>
            <person name="Ferguson D."/>
            <person name="Fisher S."/>
            <person name="Foley C.D."/>
            <person name="Franke A."/>
            <person name="Friedrich D."/>
            <person name="Gadbois L."/>
            <person name="Gearin G."/>
            <person name="Gearin C.R."/>
            <person name="Giannoukos G."/>
            <person name="Goode T."/>
            <person name="Graham J."/>
            <person name="Grandbois E."/>
            <person name="Grewal S."/>
            <person name="Gyaltsen K."/>
            <person name="Hafez N."/>
            <person name="Hagos B."/>
            <person name="Hall J."/>
            <person name="Henson C."/>
            <person name="Hollinger A."/>
            <person name="Honan T."/>
            <person name="Huard M.D."/>
            <person name="Hughes L."/>
            <person name="Hurhula B."/>
            <person name="Husby M.E."/>
            <person name="Kamat A."/>
            <person name="Kanga B."/>
            <person name="Kashin S."/>
            <person name="Khazanovich D."/>
            <person name="Kisner P."/>
            <person name="Lance K."/>
            <person name="Lara M."/>
            <person name="Lee W."/>
            <person name="Lennon N."/>
            <person name="Letendre F."/>
            <person name="LeVine R."/>
            <person name="Lipovsky A."/>
            <person name="Liu X."/>
            <person name="Liu J."/>
            <person name="Liu S."/>
            <person name="Lokyitsang T."/>
            <person name="Lokyitsang Y."/>
            <person name="Lubonja R."/>
            <person name="Lui A."/>
            <person name="MacDonald P."/>
            <person name="Magnisalis V."/>
            <person name="Maru K."/>
            <person name="Matthews C."/>
            <person name="McCusker W."/>
            <person name="McDonough S."/>
            <person name="Mehta T."/>
            <person name="Meldrim J."/>
            <person name="Meneus L."/>
            <person name="Mihai O."/>
            <person name="Mihalev A."/>
            <person name="Mihova T."/>
            <person name="Mittelman R."/>
            <person name="Mlenga V."/>
            <person name="Montmayeur A."/>
            <person name="Mulrain L."/>
            <person name="Navidi A."/>
            <person name="Naylor J."/>
            <person name="Negash T."/>
            <person name="Nguyen T."/>
            <person name="Nguyen N."/>
            <person name="Nicol R."/>
            <person name="Norbu C."/>
            <person name="Norbu N."/>
            <person name="Novod N."/>
            <person name="O'Neill B."/>
            <person name="Osman S."/>
            <person name="Markiewicz E."/>
            <person name="Oyono O.L."/>
            <person name="Patti C."/>
            <person name="Phunkhang P."/>
            <person name="Pierre F."/>
            <person name="Priest M."/>
            <person name="Raghuraman S."/>
            <person name="Rege F."/>
            <person name="Reyes R."/>
            <person name="Rise C."/>
            <person name="Rogov P."/>
            <person name="Ross K."/>
            <person name="Ryan E."/>
            <person name="Settipalli S."/>
            <person name="Shea T."/>
            <person name="Sherpa N."/>
            <person name="Shi L."/>
            <person name="Shih D."/>
            <person name="Sparrow T."/>
            <person name="Spaulding J."/>
            <person name="Stalker J."/>
            <person name="Stange-Thomann N."/>
            <person name="Stavropoulos S."/>
            <person name="Stone C."/>
            <person name="Strader C."/>
            <person name="Tesfaye S."/>
            <person name="Thomson T."/>
            <person name="Thoulutsang Y."/>
            <person name="Thoulutsang D."/>
            <person name="Topham K."/>
            <person name="Topping I."/>
            <person name="Tsamla T."/>
            <person name="Vassiliev H."/>
            <person name="Vo A."/>
            <person name="Wangchuk T."/>
            <person name="Wangdi T."/>
            <person name="Weiand M."/>
            <person name="Wilkinson J."/>
            <person name="Wilson A."/>
            <person name="Yadav S."/>
            <person name="Young G."/>
            <person name="Yu Q."/>
            <person name="Zembek L."/>
            <person name="Zhong D."/>
            <person name="Zimmer A."/>
            <person name="Zwirko Z."/>
            <person name="Jaffe D.B."/>
            <person name="Alvarez P."/>
            <person name="Brockman W."/>
            <person name="Butler J."/>
            <person name="Chin C."/>
            <person name="Gnerre S."/>
            <person name="Grabherr M."/>
            <person name="Kleber M."/>
            <person name="Mauceli E."/>
            <person name="MacCallum I."/>
        </authorList>
    </citation>
    <scope>NUCLEOTIDE SEQUENCE [LARGE SCALE GENOMIC DNA]</scope>
    <source>
        <strain evidence="7">Tucson 15287-2541.00</strain>
    </source>
</reference>
<dbReference type="KEGG" id="dgr:6556765"/>
<dbReference type="eggNOG" id="KOG1317">
    <property type="taxonomic scope" value="Eukaryota"/>
</dbReference>
<dbReference type="SMR" id="B4IYT9"/>
<dbReference type="GO" id="GO:0006108">
    <property type="term" value="P:malate metabolic process"/>
    <property type="evidence" value="ECO:0007669"/>
    <property type="project" value="TreeGrafter"/>
</dbReference>
<evidence type="ECO:0000256" key="2">
    <source>
        <dbReference type="ARBA" id="ARBA00012921"/>
    </source>
</evidence>
<dbReference type="PhylomeDB" id="B4IYT9"/>
<evidence type="ECO:0000259" key="5">
    <source>
        <dbReference type="Pfam" id="PF10415"/>
    </source>
</evidence>
<sequence>MSFDQKEVFNLMYKLARLTVGDTRLEYDDIGAVNIPLDRIFGPTTMRSVMNIPIGGMEERIPRPIIIAMGILKKAGAEVNKEFGLDSCISGAISSAADDVISGKLYDENHFPLTIWQTGAGNQTNVNVNEVIGNRAIEIMGGQLGSNYPVDPNLHVNMSQNPNDCFASATNITVAMQLKEKLFPSLRLIIDALEKKEILWKNVIKVGRAHLMDEVPLTLGQEFSGYKQMMINCQTRLYSSMERLYQLSLGAATLCETPNCQPDFGYQCVKEIEVITGLPFVSAPNMHEALGARDSLIEVHGELNCIAVSTMKIANDIRFLGSGPRCGLGELILPSNEPGSSIMPGKVNPTQCEALTMICAQVMGNQVAVTVGGFNGHFELNSFMPLIASNVLRSIELLSDGLQAFVANCLEGAKPNSNKIDKFLKNSLMLATALNPYIGYNKTVQLATAALQNGTTLKQEALKIGISEFEFESWVRPSEMLGPNETKSE</sequence>
<dbReference type="InterPro" id="IPR022761">
    <property type="entry name" value="Fumarate_lyase_N"/>
</dbReference>
<dbReference type="Gene3D" id="1.10.275.10">
    <property type="entry name" value="Fumarase/aspartase (N-terminal domain)"/>
    <property type="match status" value="1"/>
</dbReference>
<dbReference type="OMA" id="FDQKEMF"/>
<feature type="domain" description="Fumarate lyase N-terminal" evidence="4">
    <location>
        <begin position="32"/>
        <end position="364"/>
    </location>
</feature>
<evidence type="ECO:0000256" key="3">
    <source>
        <dbReference type="ARBA" id="ARBA00023239"/>
    </source>
</evidence>
<evidence type="ECO:0000256" key="1">
    <source>
        <dbReference type="ARBA" id="ARBA00009084"/>
    </source>
</evidence>
<protein>
    <recommendedName>
        <fullName evidence="2">fumarate hydratase</fullName>
        <ecNumber evidence="2">4.2.1.2</ecNumber>
    </recommendedName>
</protein>
<dbReference type="PANTHER" id="PTHR11444">
    <property type="entry name" value="ASPARTATEAMMONIA/ARGININOSUCCINATE/ADENYLOSUCCINATE LYASE"/>
    <property type="match status" value="1"/>
</dbReference>
<dbReference type="GO" id="GO:0005739">
    <property type="term" value="C:mitochondrion"/>
    <property type="evidence" value="ECO:0007669"/>
    <property type="project" value="TreeGrafter"/>
</dbReference>
<keyword evidence="7" id="KW-1185">Reference proteome</keyword>
<dbReference type="Gene3D" id="1.20.200.10">
    <property type="entry name" value="Fumarase/aspartase (Central domain)"/>
    <property type="match status" value="1"/>
</dbReference>
<gene>
    <name evidence="6" type="primary">Dgri\GH16362</name>
    <name evidence="6" type="ORF">Dgri_GH16362</name>
</gene>
<dbReference type="PANTHER" id="PTHR11444:SF1">
    <property type="entry name" value="FUMARATE HYDRATASE, MITOCHONDRIAL"/>
    <property type="match status" value="1"/>
</dbReference>
<dbReference type="InterPro" id="IPR008948">
    <property type="entry name" value="L-Aspartase-like"/>
</dbReference>
<dbReference type="FunCoup" id="B4IYT9">
    <property type="interactions" value="147"/>
</dbReference>
<dbReference type="PROSITE" id="PS00163">
    <property type="entry name" value="FUMARATE_LYASES"/>
    <property type="match status" value="1"/>
</dbReference>
<evidence type="ECO:0000313" key="7">
    <source>
        <dbReference type="Proteomes" id="UP000001070"/>
    </source>
</evidence>
<dbReference type="InterPro" id="IPR018951">
    <property type="entry name" value="Fumarase_C_C"/>
</dbReference>
<accession>B4IYT9</accession>
<dbReference type="GO" id="GO:0006106">
    <property type="term" value="P:fumarate metabolic process"/>
    <property type="evidence" value="ECO:0007669"/>
    <property type="project" value="InterPro"/>
</dbReference>
<dbReference type="FunFam" id="1.10.40.30:FF:000002">
    <property type="entry name" value="Fumarate hydratase class II"/>
    <property type="match status" value="1"/>
</dbReference>
<dbReference type="InterPro" id="IPR024083">
    <property type="entry name" value="Fumarase/histidase_N"/>
</dbReference>
<comment type="similarity">
    <text evidence="1">Belongs to the class-II fumarase/aspartase family. Fumarase subfamily.</text>
</comment>
<dbReference type="InParanoid" id="B4IYT9"/>
<dbReference type="InterPro" id="IPR000362">
    <property type="entry name" value="Fumarate_lyase_fam"/>
</dbReference>
<dbReference type="Proteomes" id="UP000001070">
    <property type="component" value="Unassembled WGS sequence"/>
</dbReference>
<dbReference type="PRINTS" id="PR00149">
    <property type="entry name" value="FUMRATELYASE"/>
</dbReference>
<dbReference type="FunFam" id="1.10.275.10:FF:000001">
    <property type="entry name" value="Fumarate hydratase, mitochondrial"/>
    <property type="match status" value="1"/>
</dbReference>
<dbReference type="InterPro" id="IPR005677">
    <property type="entry name" value="Fum_hydII"/>
</dbReference>
<evidence type="ECO:0000313" key="6">
    <source>
        <dbReference type="EMBL" id="EDV96626.1"/>
    </source>
</evidence>
<feature type="domain" description="Fumarase C C-terminal" evidence="5">
    <location>
        <begin position="430"/>
        <end position="481"/>
    </location>
</feature>
<name>B4IYT9_DROGR</name>
<dbReference type="OrthoDB" id="1738025at2759"/>
<dbReference type="GO" id="GO:0004333">
    <property type="term" value="F:fumarate hydratase activity"/>
    <property type="evidence" value="ECO:0007669"/>
    <property type="project" value="UniProtKB-EC"/>
</dbReference>
<dbReference type="EMBL" id="CH916366">
    <property type="protein sequence ID" value="EDV96626.1"/>
    <property type="molecule type" value="Genomic_DNA"/>
</dbReference>